<keyword evidence="6" id="KW-0747">Spliceosome</keyword>
<evidence type="ECO:0000256" key="1">
    <source>
        <dbReference type="ARBA" id="ARBA00004123"/>
    </source>
</evidence>
<dbReference type="InterPro" id="IPR006085">
    <property type="entry name" value="XPG_DNA_repair_N"/>
</dbReference>
<keyword evidence="4" id="KW-0507">mRNA processing</keyword>
<dbReference type="SMART" id="SM00485">
    <property type="entry name" value="XPGN"/>
    <property type="match status" value="1"/>
</dbReference>
<dbReference type="AlphaFoldDB" id="A0A2A6CQJ0"/>
<evidence type="ECO:0000256" key="4">
    <source>
        <dbReference type="ARBA" id="ARBA00022664"/>
    </source>
</evidence>
<comment type="subcellular location">
    <subcellularLocation>
        <location evidence="1">Nucleus</location>
    </subcellularLocation>
</comment>
<dbReference type="InterPro" id="IPR006084">
    <property type="entry name" value="XPG/Rad2"/>
</dbReference>
<feature type="region of interest" description="Disordered" evidence="10">
    <location>
        <begin position="338"/>
        <end position="364"/>
    </location>
</feature>
<evidence type="ECO:0000256" key="7">
    <source>
        <dbReference type="ARBA" id="ARBA00022801"/>
    </source>
</evidence>
<keyword evidence="9" id="KW-0539">Nucleus</keyword>
<keyword evidence="12" id="KW-1185">Reference proteome</keyword>
<evidence type="ECO:0000313" key="11">
    <source>
        <dbReference type="EnsemblMetazoa" id="PPA25423.1"/>
    </source>
</evidence>
<organism evidence="11 12">
    <name type="scientific">Pristionchus pacificus</name>
    <name type="common">Parasitic nematode worm</name>
    <dbReference type="NCBI Taxonomy" id="54126"/>
    <lineage>
        <taxon>Eukaryota</taxon>
        <taxon>Metazoa</taxon>
        <taxon>Ecdysozoa</taxon>
        <taxon>Nematoda</taxon>
        <taxon>Chromadorea</taxon>
        <taxon>Rhabditida</taxon>
        <taxon>Rhabditina</taxon>
        <taxon>Diplogasteromorpha</taxon>
        <taxon>Diplogasteroidea</taxon>
        <taxon>Neodiplogasteridae</taxon>
        <taxon>Pristionchus</taxon>
    </lineage>
</organism>
<feature type="compositionally biased region" description="Low complexity" evidence="10">
    <location>
        <begin position="352"/>
        <end position="364"/>
    </location>
</feature>
<dbReference type="PANTHER" id="PTHR13296:SF0">
    <property type="entry name" value="PRE-MRNA-SPLICING FACTOR SPF27"/>
    <property type="match status" value="1"/>
</dbReference>
<dbReference type="PRINTS" id="PR00853">
    <property type="entry name" value="XPGRADSUPER"/>
</dbReference>
<dbReference type="GO" id="GO:0004518">
    <property type="term" value="F:nuclease activity"/>
    <property type="evidence" value="ECO:0007669"/>
    <property type="project" value="UniProtKB-KW"/>
</dbReference>
<dbReference type="GO" id="GO:0071013">
    <property type="term" value="C:catalytic step 2 spliceosome"/>
    <property type="evidence" value="ECO:0000318"/>
    <property type="project" value="GO_Central"/>
</dbReference>
<evidence type="ECO:0000313" key="12">
    <source>
        <dbReference type="Proteomes" id="UP000005239"/>
    </source>
</evidence>
<dbReference type="PANTHER" id="PTHR13296">
    <property type="entry name" value="BCAS2 PROTEIN"/>
    <property type="match status" value="1"/>
</dbReference>
<dbReference type="SUPFAM" id="SSF88723">
    <property type="entry name" value="PIN domain-like"/>
    <property type="match status" value="1"/>
</dbReference>
<dbReference type="InterPro" id="IPR006086">
    <property type="entry name" value="XPG-I_dom"/>
</dbReference>
<evidence type="ECO:0000256" key="5">
    <source>
        <dbReference type="ARBA" id="ARBA00022722"/>
    </source>
</evidence>
<proteinExistence type="inferred from homology"/>
<dbReference type="GO" id="GO:0016787">
    <property type="term" value="F:hydrolase activity"/>
    <property type="evidence" value="ECO:0007669"/>
    <property type="project" value="UniProtKB-KW"/>
</dbReference>
<reference evidence="11" key="2">
    <citation type="submission" date="2022-06" db="UniProtKB">
        <authorList>
            <consortium name="EnsemblMetazoa"/>
        </authorList>
    </citation>
    <scope>IDENTIFICATION</scope>
    <source>
        <strain evidence="11">PS312</strain>
    </source>
</reference>
<name>A0A2A6CQJ0_PRIPA</name>
<gene>
    <name evidence="11" type="primary">WBGene00114977</name>
</gene>
<dbReference type="GO" id="GO:0006397">
    <property type="term" value="P:mRNA processing"/>
    <property type="evidence" value="ECO:0007669"/>
    <property type="project" value="UniProtKB-KW"/>
</dbReference>
<accession>A0A2A6CQJ0</accession>
<dbReference type="EnsemblMetazoa" id="PPA25423.1">
    <property type="protein sequence ID" value="PPA25423.1"/>
    <property type="gene ID" value="WBGene00114977"/>
</dbReference>
<dbReference type="Pfam" id="PF05700">
    <property type="entry name" value="BCAS2"/>
    <property type="match status" value="1"/>
</dbReference>
<accession>A0A8R1YPW4</accession>
<dbReference type="GO" id="GO:0008380">
    <property type="term" value="P:RNA splicing"/>
    <property type="evidence" value="ECO:0007669"/>
    <property type="project" value="UniProtKB-KW"/>
</dbReference>
<dbReference type="Proteomes" id="UP000005239">
    <property type="component" value="Unassembled WGS sequence"/>
</dbReference>
<dbReference type="InterPro" id="IPR036279">
    <property type="entry name" value="5-3_exonuclease_C_sf"/>
</dbReference>
<dbReference type="Pfam" id="PF00867">
    <property type="entry name" value="XPG_I"/>
    <property type="match status" value="1"/>
</dbReference>
<evidence type="ECO:0000256" key="3">
    <source>
        <dbReference type="ARBA" id="ARBA00014158"/>
    </source>
</evidence>
<dbReference type="SUPFAM" id="SSF47807">
    <property type="entry name" value="5' to 3' exonuclease, C-terminal subdomain"/>
    <property type="match status" value="1"/>
</dbReference>
<evidence type="ECO:0000256" key="6">
    <source>
        <dbReference type="ARBA" id="ARBA00022728"/>
    </source>
</evidence>
<keyword evidence="7" id="KW-0378">Hydrolase</keyword>
<dbReference type="InterPro" id="IPR008409">
    <property type="entry name" value="SPF27"/>
</dbReference>
<evidence type="ECO:0000256" key="8">
    <source>
        <dbReference type="ARBA" id="ARBA00023187"/>
    </source>
</evidence>
<dbReference type="Gene3D" id="3.40.50.1010">
    <property type="entry name" value="5'-nuclease"/>
    <property type="match status" value="1"/>
</dbReference>
<protein>
    <recommendedName>
        <fullName evidence="3">Pre-mRNA-splicing factor SPF27</fullName>
    </recommendedName>
</protein>
<dbReference type="GO" id="GO:0000974">
    <property type="term" value="C:Prp19 complex"/>
    <property type="evidence" value="ECO:0000318"/>
    <property type="project" value="GO_Central"/>
</dbReference>
<dbReference type="Pfam" id="PF00752">
    <property type="entry name" value="XPG_N"/>
    <property type="match status" value="1"/>
</dbReference>
<dbReference type="Gene3D" id="1.10.150.20">
    <property type="entry name" value="5' to 3' exonuclease, C-terminal subdomain"/>
    <property type="match status" value="1"/>
</dbReference>
<evidence type="ECO:0000256" key="9">
    <source>
        <dbReference type="ARBA" id="ARBA00023242"/>
    </source>
</evidence>
<dbReference type="InterPro" id="IPR029060">
    <property type="entry name" value="PIN-like_dom_sf"/>
</dbReference>
<comment type="similarity">
    <text evidence="2">Belongs to the SPF27 family.</text>
</comment>
<keyword evidence="8" id="KW-0508">mRNA splicing</keyword>
<keyword evidence="5" id="KW-0540">Nuclease</keyword>
<evidence type="ECO:0000256" key="2">
    <source>
        <dbReference type="ARBA" id="ARBA00010788"/>
    </source>
</evidence>
<sequence>MSLSTLWSHLENEWQDVNLIALQGTTIAIDGQIWLYESFKDMETGITDNLLTGFYERCNSLIKLNITPYFVFDQYQCTSLPNTCNNDAARSRSEFQFVRQSRPKVTEGARMRYGRNTVKMKNIHKITELLDAMGIRYFKSRGVDNEAAGSFLEDEGKVIGFVSPDPEYFMYGGKQLYKIQFDSSFAIQSIKKLEAESLEQGSGLTRGRLIALGMLLGCDYSPKKLSGIGIVTALEIVSAFSLHEDDHPCAILDRFRNFYDPTFKAQAEETPPRAKLKQGCYSFDDFNPSSDCFGEAVDAYMWPNLEDLPYEMNRTAGEFNERKVNDILARAIATDDSEDLSDSTEGKKSRKSTISSKGDESSSSLKGSAVVSIGVKRRGTSITSNGVIKKKNVVIPCSRNEAIAWSKREWEAILALRKATTHHINSDTLSSRRSTTISVNANCFFPSQSFHPICTLCSSFYLFCTAMFALSAPSQSSSSHLVDALPYLDTAYGETDRQHALNLIANECKIFLPTANYLKHLPVPDYDIFLTPTLMKENARMVKKEEMSKLDMSRCELPAPSSAKAGDKQAWKKAMENARAQNEHLVVREGNLELMEELAADGFLRRNRLLEDILHSEEENLRSQKQNILQIHAKRKASQLEAGSKLKDGEAAWVGMLTKNYQMEMAIEQIERENEAKAKKLKIDLESLQ</sequence>
<reference evidence="12" key="1">
    <citation type="journal article" date="2008" name="Nat. Genet.">
        <title>The Pristionchus pacificus genome provides a unique perspective on nematode lifestyle and parasitism.</title>
        <authorList>
            <person name="Dieterich C."/>
            <person name="Clifton S.W."/>
            <person name="Schuster L.N."/>
            <person name="Chinwalla A."/>
            <person name="Delehaunty K."/>
            <person name="Dinkelacker I."/>
            <person name="Fulton L."/>
            <person name="Fulton R."/>
            <person name="Godfrey J."/>
            <person name="Minx P."/>
            <person name="Mitreva M."/>
            <person name="Roeseler W."/>
            <person name="Tian H."/>
            <person name="Witte H."/>
            <person name="Yang S.P."/>
            <person name="Wilson R.K."/>
            <person name="Sommer R.J."/>
        </authorList>
    </citation>
    <scope>NUCLEOTIDE SEQUENCE [LARGE SCALE GENOMIC DNA]</scope>
    <source>
        <strain evidence="12">PS312</strain>
    </source>
</reference>
<evidence type="ECO:0000256" key="10">
    <source>
        <dbReference type="SAM" id="MobiDB-lite"/>
    </source>
</evidence>